<gene>
    <name evidence="1" type="ORF">HNR61_007709</name>
</gene>
<dbReference type="InterPro" id="IPR046828">
    <property type="entry name" value="RepSA"/>
</dbReference>
<evidence type="ECO:0000313" key="1">
    <source>
        <dbReference type="EMBL" id="MBA8956027.1"/>
    </source>
</evidence>
<dbReference type="Proteomes" id="UP000572680">
    <property type="component" value="Unassembled WGS sequence"/>
</dbReference>
<dbReference type="EMBL" id="JACJIA010000014">
    <property type="protein sequence ID" value="MBA8956027.1"/>
    <property type="molecule type" value="Genomic_DNA"/>
</dbReference>
<dbReference type="AlphaFoldDB" id="A0A7W3LXF2"/>
<dbReference type="Pfam" id="PF20199">
    <property type="entry name" value="RepSA"/>
    <property type="match status" value="1"/>
</dbReference>
<proteinExistence type="predicted"/>
<protein>
    <recommendedName>
        <fullName evidence="3">Replication initiation protein</fullName>
    </recommendedName>
</protein>
<evidence type="ECO:0008006" key="3">
    <source>
        <dbReference type="Google" id="ProtNLM"/>
    </source>
</evidence>
<organism evidence="1 2">
    <name type="scientific">Actinomadura namibiensis</name>
    <dbReference type="NCBI Taxonomy" id="182080"/>
    <lineage>
        <taxon>Bacteria</taxon>
        <taxon>Bacillati</taxon>
        <taxon>Actinomycetota</taxon>
        <taxon>Actinomycetes</taxon>
        <taxon>Streptosporangiales</taxon>
        <taxon>Thermomonosporaceae</taxon>
        <taxon>Actinomadura</taxon>
    </lineage>
</organism>
<accession>A0A7W3LXF2</accession>
<reference evidence="1 2" key="1">
    <citation type="submission" date="2020-08" db="EMBL/GenBank/DDBJ databases">
        <title>Genomic Encyclopedia of Type Strains, Phase IV (KMG-IV): sequencing the most valuable type-strain genomes for metagenomic binning, comparative biology and taxonomic classification.</title>
        <authorList>
            <person name="Goeker M."/>
        </authorList>
    </citation>
    <scope>NUCLEOTIDE SEQUENCE [LARGE SCALE GENOMIC DNA]</scope>
    <source>
        <strain evidence="1 2">DSM 44197</strain>
    </source>
</reference>
<sequence>MTAVPGLPPELTAAVERAAMPDFARWHEMIKAAGGCEQPIRLRGERLTVDGETGELIESYSTDDEPTGYLLTACGNRRASRCAACAEVYRDDTYHLIISGLTGGKGVPEQVSRHPRVFLTLTAPSFGVVHARREKAGQAQPCRPRRDRPLCPHGRPEGCGLRHAADDPMLGQPICGDCYDYPRAVLWNAHAPELWRRLTLAVPRKITAELGITHKAFRQQARISYARVIEYQRRGLIHFHAVVRLDGPNGPDEAPPAWATSDLLERALRTAVAEVSVPVPHPDGQSLPYSAQWGRQVDVQAIQVAAELDGIADKHVARYIAKYATKGAEDSGTVDRPIRYPNQIRTLEVSEHARRMIWTCFALADLPEYKPLRLRKWVHMLG</sequence>
<name>A0A7W3LXF2_ACTNM</name>
<keyword evidence="2" id="KW-1185">Reference proteome</keyword>
<comment type="caution">
    <text evidence="1">The sequence shown here is derived from an EMBL/GenBank/DDBJ whole genome shotgun (WGS) entry which is preliminary data.</text>
</comment>
<evidence type="ECO:0000313" key="2">
    <source>
        <dbReference type="Proteomes" id="UP000572680"/>
    </source>
</evidence>